<feature type="transmembrane region" description="Helical" evidence="5">
    <location>
        <begin position="42"/>
        <end position="66"/>
    </location>
</feature>
<proteinExistence type="predicted"/>
<keyword evidence="6" id="KW-0489">Methyltransferase</keyword>
<dbReference type="GO" id="GO:0012505">
    <property type="term" value="C:endomembrane system"/>
    <property type="evidence" value="ECO:0007669"/>
    <property type="project" value="UniProtKB-SubCell"/>
</dbReference>
<dbReference type="Pfam" id="PF04191">
    <property type="entry name" value="PEMT"/>
    <property type="match status" value="1"/>
</dbReference>
<dbReference type="Proteomes" id="UP000186112">
    <property type="component" value="Unassembled WGS sequence"/>
</dbReference>
<dbReference type="Gene3D" id="1.20.120.1630">
    <property type="match status" value="1"/>
</dbReference>
<evidence type="ECO:0000313" key="6">
    <source>
        <dbReference type="EMBL" id="OLS01966.1"/>
    </source>
</evidence>
<keyword evidence="7" id="KW-1185">Reference proteome</keyword>
<evidence type="ECO:0000256" key="1">
    <source>
        <dbReference type="ARBA" id="ARBA00004127"/>
    </source>
</evidence>
<dbReference type="PANTHER" id="PTHR12714:SF9">
    <property type="entry name" value="PROTEIN-S-ISOPRENYLCYSTEINE O-METHYLTRANSFERASE"/>
    <property type="match status" value="1"/>
</dbReference>
<feature type="transmembrane region" description="Helical" evidence="5">
    <location>
        <begin position="86"/>
        <end position="116"/>
    </location>
</feature>
<evidence type="ECO:0000256" key="3">
    <source>
        <dbReference type="ARBA" id="ARBA00022989"/>
    </source>
</evidence>
<name>A0A1U7M3V3_TISCR</name>
<comment type="subcellular location">
    <subcellularLocation>
        <location evidence="1">Endomembrane system</location>
        <topology evidence="1">Multi-pass membrane protein</topology>
    </subcellularLocation>
</comment>
<dbReference type="InterPro" id="IPR007318">
    <property type="entry name" value="Phopholipid_MeTrfase"/>
</dbReference>
<evidence type="ECO:0000313" key="7">
    <source>
        <dbReference type="Proteomes" id="UP000186112"/>
    </source>
</evidence>
<gene>
    <name evidence="6" type="ORF">TICRE_21080</name>
</gene>
<dbReference type="RefSeq" id="WP_075727817.1">
    <property type="nucleotide sequence ID" value="NZ_LTDM01000053.1"/>
</dbReference>
<accession>A0A1U7M3V3</accession>
<protein>
    <submittedName>
        <fullName evidence="6">Isoprenylcysteine carboxyl methyltransferase (ICMT) family protein</fullName>
    </submittedName>
</protein>
<sequence>MHFLDQYAYGLWGSVVFNILMFGGFVFLVFKPQSKKDWRTLGAFTSFLVALFAEMFGFPLTIYILTSILGNRYPVLDPFTHINGHLWVAIAGGSTMVYSILHPLSNILIFAGIAIIGKGWKGIHGGNGDLITDGIYKYVRHPQYSGFMIIILGFLIQWPTIITLIMAPVLTIMYIKLSKNEESVMIEEFGGKYLEYMDIVPRFVPSLKTKIN</sequence>
<evidence type="ECO:0000256" key="5">
    <source>
        <dbReference type="SAM" id="Phobius"/>
    </source>
</evidence>
<dbReference type="AlphaFoldDB" id="A0A1U7M3V3"/>
<dbReference type="OrthoDB" id="9782395at2"/>
<evidence type="ECO:0000256" key="2">
    <source>
        <dbReference type="ARBA" id="ARBA00022692"/>
    </source>
</evidence>
<keyword evidence="6" id="KW-0808">Transferase</keyword>
<keyword evidence="3 5" id="KW-1133">Transmembrane helix</keyword>
<keyword evidence="2 5" id="KW-0812">Transmembrane</keyword>
<organism evidence="6 7">
    <name type="scientific">Tissierella creatinophila DSM 6911</name>
    <dbReference type="NCBI Taxonomy" id="1123403"/>
    <lineage>
        <taxon>Bacteria</taxon>
        <taxon>Bacillati</taxon>
        <taxon>Bacillota</taxon>
        <taxon>Tissierellia</taxon>
        <taxon>Tissierellales</taxon>
        <taxon>Tissierellaceae</taxon>
        <taxon>Tissierella</taxon>
    </lineage>
</organism>
<keyword evidence="4 5" id="KW-0472">Membrane</keyword>
<feature type="transmembrane region" description="Helical" evidence="5">
    <location>
        <begin position="147"/>
        <end position="175"/>
    </location>
</feature>
<evidence type="ECO:0000256" key="4">
    <source>
        <dbReference type="ARBA" id="ARBA00023136"/>
    </source>
</evidence>
<dbReference type="GO" id="GO:0032259">
    <property type="term" value="P:methylation"/>
    <property type="evidence" value="ECO:0007669"/>
    <property type="project" value="UniProtKB-KW"/>
</dbReference>
<dbReference type="EMBL" id="LTDM01000053">
    <property type="protein sequence ID" value="OLS01966.1"/>
    <property type="molecule type" value="Genomic_DNA"/>
</dbReference>
<feature type="transmembrane region" description="Helical" evidence="5">
    <location>
        <begin position="6"/>
        <end position="30"/>
    </location>
</feature>
<comment type="caution">
    <text evidence="6">The sequence shown here is derived from an EMBL/GenBank/DDBJ whole genome shotgun (WGS) entry which is preliminary data.</text>
</comment>
<dbReference type="PANTHER" id="PTHR12714">
    <property type="entry name" value="PROTEIN-S ISOPRENYLCYSTEINE O-METHYLTRANSFERASE"/>
    <property type="match status" value="1"/>
</dbReference>
<dbReference type="GO" id="GO:0008168">
    <property type="term" value="F:methyltransferase activity"/>
    <property type="evidence" value="ECO:0007669"/>
    <property type="project" value="UniProtKB-KW"/>
</dbReference>
<reference evidence="6 7" key="1">
    <citation type="submission" date="2016-02" db="EMBL/GenBank/DDBJ databases">
        <title>Genome sequence of Tissierella creatinophila DSM 6911.</title>
        <authorList>
            <person name="Poehlein A."/>
            <person name="Daniel R."/>
        </authorList>
    </citation>
    <scope>NUCLEOTIDE SEQUENCE [LARGE SCALE GENOMIC DNA]</scope>
    <source>
        <strain evidence="6 7">DSM 6911</strain>
    </source>
</reference>